<organism evidence="7 8">
    <name type="scientific">Rhizobium oryziradicis</name>
    <dbReference type="NCBI Taxonomy" id="1867956"/>
    <lineage>
        <taxon>Bacteria</taxon>
        <taxon>Pseudomonadati</taxon>
        <taxon>Pseudomonadota</taxon>
        <taxon>Alphaproteobacteria</taxon>
        <taxon>Hyphomicrobiales</taxon>
        <taxon>Rhizobiaceae</taxon>
        <taxon>Rhizobium/Agrobacterium group</taxon>
        <taxon>Rhizobium</taxon>
    </lineage>
</organism>
<dbReference type="PANTHER" id="PTHR39322">
    <property type="entry name" value="ACYL-HOMOSERINE-LACTONE SYNTHASE"/>
    <property type="match status" value="1"/>
</dbReference>
<keyword evidence="2 6" id="KW-0808">Transferase</keyword>
<comment type="caution">
    <text evidence="7">The sequence shown here is derived from an EMBL/GenBank/DDBJ whole genome shotgun (WGS) entry which is preliminary data.</text>
</comment>
<sequence>MIKILNGKHKQTQQAALADMFRLRKKVFHDLLKWDVQVQGDFEMDHYDDANPIYVMSYDDTTGRLRGALRLLPTLGPNMLDDTFPVLLDSQPEIRSASIWESSRFCIDPEISLDRSSNQVSVAAAELMCGVGELGLASNLSHIVTVTDVFLERMFRRMGCPGERIGAPHKIGSVHAVAIAWEVNHDLLDRMKQVATISGSLLPAPMSLEQARAA</sequence>
<dbReference type="RefSeq" id="WP_075640665.1">
    <property type="nucleotide sequence ID" value="NZ_MKIM01000028.1"/>
</dbReference>
<dbReference type="PANTHER" id="PTHR39322:SF1">
    <property type="entry name" value="ISOVALERYL-HOMOSERINE LACTONE SYNTHASE"/>
    <property type="match status" value="1"/>
</dbReference>
<evidence type="ECO:0000313" key="8">
    <source>
        <dbReference type="Proteomes" id="UP000186894"/>
    </source>
</evidence>
<comment type="similarity">
    <text evidence="5 6">Belongs to the autoinducer synthase family.</text>
</comment>
<name>A0A1Q8ZNF7_9HYPH</name>
<dbReference type="InterPro" id="IPR016181">
    <property type="entry name" value="Acyl_CoA_acyltransferase"/>
</dbReference>
<dbReference type="Gene3D" id="3.40.630.30">
    <property type="match status" value="1"/>
</dbReference>
<dbReference type="PRINTS" id="PR01549">
    <property type="entry name" value="AUTOINDCRSYN"/>
</dbReference>
<evidence type="ECO:0000256" key="1">
    <source>
        <dbReference type="ARBA" id="ARBA00022654"/>
    </source>
</evidence>
<evidence type="ECO:0000256" key="3">
    <source>
        <dbReference type="ARBA" id="ARBA00022691"/>
    </source>
</evidence>
<dbReference type="PROSITE" id="PS51187">
    <property type="entry name" value="AUTOINDUCER_SYNTH_2"/>
    <property type="match status" value="1"/>
</dbReference>
<keyword evidence="1 5" id="KW-0673">Quorum sensing</keyword>
<dbReference type="STRING" id="1867956.BJF95_20860"/>
<keyword evidence="4 5" id="KW-0071">Autoinducer synthesis</keyword>
<comment type="catalytic activity">
    <reaction evidence="6">
        <text>a fatty acyl-[ACP] + S-adenosyl-L-methionine = an N-acyl-L-homoserine lactone + S-methyl-5'-thioadenosine + holo-[ACP] + H(+)</text>
        <dbReference type="Rhea" id="RHEA:10096"/>
        <dbReference type="Rhea" id="RHEA-COMP:9685"/>
        <dbReference type="Rhea" id="RHEA-COMP:14125"/>
        <dbReference type="ChEBI" id="CHEBI:15378"/>
        <dbReference type="ChEBI" id="CHEBI:17509"/>
        <dbReference type="ChEBI" id="CHEBI:55474"/>
        <dbReference type="ChEBI" id="CHEBI:59789"/>
        <dbReference type="ChEBI" id="CHEBI:64479"/>
        <dbReference type="ChEBI" id="CHEBI:138651"/>
        <dbReference type="EC" id="2.3.1.184"/>
    </reaction>
</comment>
<proteinExistence type="inferred from homology"/>
<dbReference type="EMBL" id="MKIM01000028">
    <property type="protein sequence ID" value="OLP43344.1"/>
    <property type="molecule type" value="Genomic_DNA"/>
</dbReference>
<dbReference type="GO" id="GO:0007165">
    <property type="term" value="P:signal transduction"/>
    <property type="evidence" value="ECO:0007669"/>
    <property type="project" value="TreeGrafter"/>
</dbReference>
<keyword evidence="3 6" id="KW-0949">S-adenosyl-L-methionine</keyword>
<dbReference type="GO" id="GO:0009372">
    <property type="term" value="P:quorum sensing"/>
    <property type="evidence" value="ECO:0007669"/>
    <property type="project" value="UniProtKB-UniRule"/>
</dbReference>
<dbReference type="Pfam" id="PF00765">
    <property type="entry name" value="Autoind_synth"/>
    <property type="match status" value="1"/>
</dbReference>
<reference evidence="7 8" key="1">
    <citation type="submission" date="2016-09" db="EMBL/GenBank/DDBJ databases">
        <title>Rhizobium oryziradicis sp. nov., isolated from the root of rice.</title>
        <authorList>
            <person name="Zhao J."/>
            <person name="Zhang X."/>
        </authorList>
    </citation>
    <scope>NUCLEOTIDE SEQUENCE [LARGE SCALE GENOMIC DNA]</scope>
    <source>
        <strain evidence="7 8">N19</strain>
    </source>
</reference>
<dbReference type="AlphaFoldDB" id="A0A1Q8ZNF7"/>
<dbReference type="InterPro" id="IPR001690">
    <property type="entry name" value="Autoind_synthase"/>
</dbReference>
<evidence type="ECO:0000256" key="6">
    <source>
        <dbReference type="RuleBase" id="RU361135"/>
    </source>
</evidence>
<protein>
    <recommendedName>
        <fullName evidence="6">Acyl-homoserine-lactone synthase</fullName>
        <ecNumber evidence="6">2.3.1.184</ecNumber>
    </recommendedName>
    <alternativeName>
        <fullName evidence="6">Autoinducer synthesis protein</fullName>
    </alternativeName>
</protein>
<dbReference type="Proteomes" id="UP000186894">
    <property type="component" value="Unassembled WGS sequence"/>
</dbReference>
<keyword evidence="8" id="KW-1185">Reference proteome</keyword>
<dbReference type="OrthoDB" id="6169313at2"/>
<accession>A0A1Q8ZNF7</accession>
<evidence type="ECO:0000256" key="2">
    <source>
        <dbReference type="ARBA" id="ARBA00022679"/>
    </source>
</evidence>
<gene>
    <name evidence="7" type="ORF">BJF95_20860</name>
</gene>
<dbReference type="EC" id="2.3.1.184" evidence="6"/>
<dbReference type="GO" id="GO:0061579">
    <property type="term" value="F:N-acyl homoserine lactone synthase activity"/>
    <property type="evidence" value="ECO:0007669"/>
    <property type="project" value="UniProtKB-UniRule"/>
</dbReference>
<dbReference type="SUPFAM" id="SSF55729">
    <property type="entry name" value="Acyl-CoA N-acyltransferases (Nat)"/>
    <property type="match status" value="1"/>
</dbReference>
<evidence type="ECO:0000256" key="4">
    <source>
        <dbReference type="ARBA" id="ARBA00022929"/>
    </source>
</evidence>
<evidence type="ECO:0000313" key="7">
    <source>
        <dbReference type="EMBL" id="OLP43344.1"/>
    </source>
</evidence>
<evidence type="ECO:0000256" key="5">
    <source>
        <dbReference type="PROSITE-ProRule" id="PRU00533"/>
    </source>
</evidence>